<dbReference type="AlphaFoldDB" id="A0A1J5QVX1"/>
<evidence type="ECO:0000313" key="2">
    <source>
        <dbReference type="EMBL" id="OIQ87825.1"/>
    </source>
</evidence>
<feature type="region of interest" description="Disordered" evidence="1">
    <location>
        <begin position="111"/>
        <end position="155"/>
    </location>
</feature>
<organism evidence="2">
    <name type="scientific">mine drainage metagenome</name>
    <dbReference type="NCBI Taxonomy" id="410659"/>
    <lineage>
        <taxon>unclassified sequences</taxon>
        <taxon>metagenomes</taxon>
        <taxon>ecological metagenomes</taxon>
    </lineage>
</organism>
<name>A0A1J5QVX1_9ZZZZ</name>
<comment type="caution">
    <text evidence="2">The sequence shown here is derived from an EMBL/GenBank/DDBJ whole genome shotgun (WGS) entry which is preliminary data.</text>
</comment>
<evidence type="ECO:0000256" key="1">
    <source>
        <dbReference type="SAM" id="MobiDB-lite"/>
    </source>
</evidence>
<dbReference type="CDD" id="cd00198">
    <property type="entry name" value="vWFA"/>
    <property type="match status" value="1"/>
</dbReference>
<protein>
    <submittedName>
        <fullName evidence="2">VWA domain containing CoxE-like protein</fullName>
    </submittedName>
</protein>
<accession>A0A1J5QVX1</accession>
<sequence>MNTMSQSSGRAGAAPRALEPSEGLVGFAAMLRDHGLKIGVAEQRAMLQASLALGALQSDKLQAAWRAIACHSARDWRQWPELFERYWYPHRLKGRVRVSGQIRPSRDLRQAVQSLHEQMQKPTSGFAPGQASPQSANLAAGASENSDEVGSPRAMGGASRAEALHQRDGQMWLPQDLGALQQLARQITAQLRPRPTRRWQTALPGRRLDLRQTLRRSVAWGGEPLRPAWMVLRCEPPRLFILIDVSRSMESHAPLFLRIARAFAVAAQARVFVFHVRLAEITPLMQRDSAAIQEKINAVTAGFGAGTRIATSLHDFVRVHARAQLGRGSRVWIFSDGFDTDEPDALPTALQAVRARGARITWFHPTRALPAAAALLRSKASIERFVALASLRDLIAGRKLLH</sequence>
<gene>
    <name evidence="2" type="ORF">GALL_303160</name>
</gene>
<dbReference type="Gene3D" id="3.40.50.410">
    <property type="entry name" value="von Willebrand factor, type A domain"/>
    <property type="match status" value="1"/>
</dbReference>
<dbReference type="InterPro" id="IPR008912">
    <property type="entry name" value="Uncharacterised_CoxE"/>
</dbReference>
<reference evidence="2" key="1">
    <citation type="submission" date="2016-10" db="EMBL/GenBank/DDBJ databases">
        <title>Sequence of Gallionella enrichment culture.</title>
        <authorList>
            <person name="Poehlein A."/>
            <person name="Muehling M."/>
            <person name="Daniel R."/>
        </authorList>
    </citation>
    <scope>NUCLEOTIDE SEQUENCE</scope>
</reference>
<feature type="compositionally biased region" description="Polar residues" evidence="1">
    <location>
        <begin position="111"/>
        <end position="123"/>
    </location>
</feature>
<dbReference type="PANTHER" id="PTHR39338">
    <property type="entry name" value="BLL5662 PROTEIN-RELATED"/>
    <property type="match status" value="1"/>
</dbReference>
<dbReference type="PANTHER" id="PTHR39338:SF6">
    <property type="entry name" value="BLL5662 PROTEIN"/>
    <property type="match status" value="1"/>
</dbReference>
<dbReference type="Pfam" id="PF05762">
    <property type="entry name" value="VWA_CoxE"/>
    <property type="match status" value="1"/>
</dbReference>
<dbReference type="SUPFAM" id="SSF53300">
    <property type="entry name" value="vWA-like"/>
    <property type="match status" value="1"/>
</dbReference>
<dbReference type="InterPro" id="IPR036465">
    <property type="entry name" value="vWFA_dom_sf"/>
</dbReference>
<proteinExistence type="predicted"/>
<dbReference type="EMBL" id="MLJW01000402">
    <property type="protein sequence ID" value="OIQ87825.1"/>
    <property type="molecule type" value="Genomic_DNA"/>
</dbReference>